<dbReference type="PROSITE" id="PS00137">
    <property type="entry name" value="SUBTILASE_HIS"/>
    <property type="match status" value="1"/>
</dbReference>
<dbReference type="PANTHER" id="PTHR43806">
    <property type="entry name" value="PEPTIDASE S8"/>
    <property type="match status" value="1"/>
</dbReference>
<sequence>DDWVGWDFVDDVNPWTNYSGEDYDTPDNNPKDFNGHGTHCAGNVAAVNNNNRGVSAIGGGWGEDANGRSSGIRIMCLRIGYSDKAPWDSYETGYVGMDFAASAFDYARENGARIASCSWGSSSYTPLADALDLFIYDKSNPTSSDPKVRLVFNAAGNDGSDSPDYMSDRGDIISVAATTSSDDATDFTNYGDWVDISAPGNNIYSTYHDHTNPSVDDYATLSGTSMACPIAAGSAGLVWSHDVDLVADSVESYLYEGAESIEDNLDATHKGKMGAGRVSAYNSLLLVPVTNTPPVAVDDNATTPEDTAVVIDVLANDSDDDGDELTITGVTQPANGTVVNNGTDVTYTPDADYYGTDQFDYYISDGNGGADTATVTVTVESRNDPPQIVGLPDTLVLETNSCTGLKMEDYAQDVDTPYSLLSWTFSVSDPAITADYDETTDTLTICAGSTTGTFYVFVTLTDDSGATDQDTIQVDVEEPNALPSAGAGMPQQFVLYQNYPNPFGEGVAANRSSATIIRYGLPMAAQVSVAIYNVKGQKIAELQNGHQQAGYHSLNFSGRNLSSGIYFIKIQAGKFTAVRKMMFIK</sequence>
<feature type="active site" description="Charge relay system" evidence="5">
    <location>
        <position position="36"/>
    </location>
</feature>
<dbReference type="InterPro" id="IPR015500">
    <property type="entry name" value="Peptidase_S8_subtilisin-rel"/>
</dbReference>
<keyword evidence="4 5" id="KW-0720">Serine protease</keyword>
<dbReference type="Proteomes" id="UP000886124">
    <property type="component" value="Unassembled WGS sequence"/>
</dbReference>
<proteinExistence type="inferred from homology"/>
<dbReference type="InterPro" id="IPR050131">
    <property type="entry name" value="Peptidase_S8_subtilisin-like"/>
</dbReference>
<reference evidence="8" key="1">
    <citation type="journal article" date="2020" name="mSystems">
        <title>Genome- and Community-Level Interaction Insights into Carbon Utilization and Element Cycling Functions of Hydrothermarchaeota in Hydrothermal Sediment.</title>
        <authorList>
            <person name="Zhou Z."/>
            <person name="Liu Y."/>
            <person name="Xu W."/>
            <person name="Pan J."/>
            <person name="Luo Z.H."/>
            <person name="Li M."/>
        </authorList>
    </citation>
    <scope>NUCLEOTIDE SEQUENCE [LARGE SCALE GENOMIC DNA]</scope>
    <source>
        <strain evidence="8">HyVt-527</strain>
    </source>
</reference>
<evidence type="ECO:0000259" key="7">
    <source>
        <dbReference type="Pfam" id="PF18962"/>
    </source>
</evidence>
<evidence type="ECO:0000259" key="6">
    <source>
        <dbReference type="Pfam" id="PF00082"/>
    </source>
</evidence>
<dbReference type="GO" id="GO:0004252">
    <property type="term" value="F:serine-type endopeptidase activity"/>
    <property type="evidence" value="ECO:0007669"/>
    <property type="project" value="UniProtKB-UniRule"/>
</dbReference>
<dbReference type="Gene3D" id="2.60.40.2810">
    <property type="match status" value="1"/>
</dbReference>
<feature type="non-terminal residue" evidence="8">
    <location>
        <position position="1"/>
    </location>
</feature>
<protein>
    <submittedName>
        <fullName evidence="8">T9SS type A sorting domain-containing protein</fullName>
    </submittedName>
</protein>
<evidence type="ECO:0000256" key="3">
    <source>
        <dbReference type="ARBA" id="ARBA00022801"/>
    </source>
</evidence>
<evidence type="ECO:0000256" key="2">
    <source>
        <dbReference type="ARBA" id="ARBA00022670"/>
    </source>
</evidence>
<dbReference type="Pfam" id="PF00082">
    <property type="entry name" value="Peptidase_S8"/>
    <property type="match status" value="1"/>
</dbReference>
<feature type="domain" description="Peptidase S8/S53" evidence="6">
    <location>
        <begin position="15"/>
        <end position="262"/>
    </location>
</feature>
<dbReference type="EMBL" id="DROD01000498">
    <property type="protein sequence ID" value="HHJ53060.1"/>
    <property type="molecule type" value="Genomic_DNA"/>
</dbReference>
<evidence type="ECO:0000256" key="5">
    <source>
        <dbReference type="PROSITE-ProRule" id="PRU01240"/>
    </source>
</evidence>
<dbReference type="InterPro" id="IPR023828">
    <property type="entry name" value="Peptidase_S8_Ser-AS"/>
</dbReference>
<evidence type="ECO:0000256" key="4">
    <source>
        <dbReference type="ARBA" id="ARBA00022825"/>
    </source>
</evidence>
<dbReference type="InterPro" id="IPR000209">
    <property type="entry name" value="Peptidase_S8/S53_dom"/>
</dbReference>
<evidence type="ECO:0000313" key="8">
    <source>
        <dbReference type="EMBL" id="HHJ53060.1"/>
    </source>
</evidence>
<name>A0A7V5PQT9_CALAY</name>
<dbReference type="PANTHER" id="PTHR43806:SF11">
    <property type="entry name" value="CEREVISIN-RELATED"/>
    <property type="match status" value="1"/>
</dbReference>
<comment type="similarity">
    <text evidence="1 5">Belongs to the peptidase S8 family.</text>
</comment>
<dbReference type="GO" id="GO:0006508">
    <property type="term" value="P:proteolysis"/>
    <property type="evidence" value="ECO:0007669"/>
    <property type="project" value="UniProtKB-KW"/>
</dbReference>
<dbReference type="InterPro" id="IPR036852">
    <property type="entry name" value="Peptidase_S8/S53_dom_sf"/>
</dbReference>
<organism evidence="8">
    <name type="scientific">Caldithrix abyssi</name>
    <dbReference type="NCBI Taxonomy" id="187145"/>
    <lineage>
        <taxon>Bacteria</taxon>
        <taxon>Pseudomonadati</taxon>
        <taxon>Calditrichota</taxon>
        <taxon>Calditrichia</taxon>
        <taxon>Calditrichales</taxon>
        <taxon>Calditrichaceae</taxon>
        <taxon>Caldithrix</taxon>
    </lineage>
</organism>
<gene>
    <name evidence="8" type="ORF">ENJ89_07685</name>
</gene>
<dbReference type="AlphaFoldDB" id="A0A7V5PQT9"/>
<dbReference type="Pfam" id="PF18962">
    <property type="entry name" value="Por_Secre_tail"/>
    <property type="match status" value="1"/>
</dbReference>
<feature type="active site" description="Charge relay system" evidence="5">
    <location>
        <position position="1"/>
    </location>
</feature>
<dbReference type="InterPro" id="IPR022398">
    <property type="entry name" value="Peptidase_S8_His-AS"/>
</dbReference>
<dbReference type="PROSITE" id="PS51892">
    <property type="entry name" value="SUBTILASE"/>
    <property type="match status" value="1"/>
</dbReference>
<keyword evidence="3 5" id="KW-0378">Hydrolase</keyword>
<dbReference type="Gene3D" id="2.60.40.4070">
    <property type="match status" value="1"/>
</dbReference>
<dbReference type="Pfam" id="PF17963">
    <property type="entry name" value="Big_9"/>
    <property type="match status" value="1"/>
</dbReference>
<dbReference type="PRINTS" id="PR00723">
    <property type="entry name" value="SUBTILISIN"/>
</dbReference>
<dbReference type="NCBIfam" id="TIGR04183">
    <property type="entry name" value="Por_Secre_tail"/>
    <property type="match status" value="1"/>
</dbReference>
<dbReference type="SUPFAM" id="SSF52743">
    <property type="entry name" value="Subtilisin-like"/>
    <property type="match status" value="1"/>
</dbReference>
<comment type="caution">
    <text evidence="8">The sequence shown here is derived from an EMBL/GenBank/DDBJ whole genome shotgun (WGS) entry which is preliminary data.</text>
</comment>
<accession>A0A7V5PQT9</accession>
<dbReference type="InterPro" id="IPR026444">
    <property type="entry name" value="Secre_tail"/>
</dbReference>
<dbReference type="Gene3D" id="3.40.50.200">
    <property type="entry name" value="Peptidase S8/S53 domain"/>
    <property type="match status" value="1"/>
</dbReference>
<keyword evidence="2 5" id="KW-0645">Protease</keyword>
<feature type="domain" description="Secretion system C-terminal sorting" evidence="7">
    <location>
        <begin position="499"/>
        <end position="581"/>
    </location>
</feature>
<feature type="active site" description="Charge relay system" evidence="5">
    <location>
        <position position="225"/>
    </location>
</feature>
<evidence type="ECO:0000256" key="1">
    <source>
        <dbReference type="ARBA" id="ARBA00011073"/>
    </source>
</evidence>
<dbReference type="PROSITE" id="PS00138">
    <property type="entry name" value="SUBTILASE_SER"/>
    <property type="match status" value="1"/>
</dbReference>